<organism evidence="1">
    <name type="scientific">Arion vulgaris</name>
    <dbReference type="NCBI Taxonomy" id="1028688"/>
    <lineage>
        <taxon>Eukaryota</taxon>
        <taxon>Metazoa</taxon>
        <taxon>Spiralia</taxon>
        <taxon>Lophotrochozoa</taxon>
        <taxon>Mollusca</taxon>
        <taxon>Gastropoda</taxon>
        <taxon>Heterobranchia</taxon>
        <taxon>Euthyneura</taxon>
        <taxon>Panpulmonata</taxon>
        <taxon>Eupulmonata</taxon>
        <taxon>Stylommatophora</taxon>
        <taxon>Helicina</taxon>
        <taxon>Arionoidea</taxon>
        <taxon>Arionidae</taxon>
        <taxon>Arion</taxon>
    </lineage>
</organism>
<proteinExistence type="predicted"/>
<protein>
    <submittedName>
        <fullName evidence="1">Uncharacterized protein</fullName>
    </submittedName>
</protein>
<name>A0A0B6Z308_9EUPU</name>
<evidence type="ECO:0000313" key="1">
    <source>
        <dbReference type="EMBL" id="CEK62090.1"/>
    </source>
</evidence>
<feature type="non-terminal residue" evidence="1">
    <location>
        <position position="51"/>
    </location>
</feature>
<accession>A0A0B6Z308</accession>
<sequence>MTGQGHLVTQTGDTFIYSGKAVGGQNRVGFLMIKNTSTTILGYNPVSDRII</sequence>
<reference evidence="1" key="1">
    <citation type="submission" date="2014-12" db="EMBL/GenBank/DDBJ databases">
        <title>Insight into the proteome of Arion vulgaris.</title>
        <authorList>
            <person name="Aradska J."/>
            <person name="Bulat T."/>
            <person name="Smidak R."/>
            <person name="Sarate P."/>
            <person name="Gangsoo J."/>
            <person name="Sialana F."/>
            <person name="Bilban M."/>
            <person name="Lubec G."/>
        </authorList>
    </citation>
    <scope>NUCLEOTIDE SEQUENCE</scope>
    <source>
        <tissue evidence="1">Skin</tissue>
    </source>
</reference>
<gene>
    <name evidence="1" type="primary">ORF44160</name>
</gene>
<dbReference type="EMBL" id="HACG01015225">
    <property type="protein sequence ID" value="CEK62090.1"/>
    <property type="molecule type" value="Transcribed_RNA"/>
</dbReference>
<dbReference type="AlphaFoldDB" id="A0A0B6Z308"/>